<dbReference type="GO" id="GO:0006284">
    <property type="term" value="P:base-excision repair"/>
    <property type="evidence" value="ECO:0007669"/>
    <property type="project" value="TreeGrafter"/>
</dbReference>
<dbReference type="Gene3D" id="3.20.20.150">
    <property type="entry name" value="Divalent-metal-dependent TIM barrel enzymes"/>
    <property type="match status" value="1"/>
</dbReference>
<keyword evidence="11" id="KW-1185">Reference proteome</keyword>
<dbReference type="InterPro" id="IPR018246">
    <property type="entry name" value="AP_endonuc_F2_Zn_BS"/>
</dbReference>
<keyword evidence="10" id="KW-0540">Nuclease</keyword>
<comment type="cofactor">
    <cofactor evidence="1">
        <name>Zn(2+)</name>
        <dbReference type="ChEBI" id="CHEBI:29105"/>
    </cofactor>
</comment>
<evidence type="ECO:0000256" key="6">
    <source>
        <dbReference type="ARBA" id="ARBA00022833"/>
    </source>
</evidence>
<evidence type="ECO:0000313" key="11">
    <source>
        <dbReference type="Proteomes" id="UP000231693"/>
    </source>
</evidence>
<sequence>MRIGAHVDQSDAITQAQALGADVAQIFLSDPQSWKGPEWTYPGGAEALRADAAAADLRLVVHAPYVINVASTNNRIRIPSRKLLQKIMDGASQVGAAGVVVHGGHVTAADDPAKGFDNWRKAVESLETDVPVLIENTAGGDHSMARRLDRIAQLWDAVTAASGDVEVGFTLDTCHAHAGGIDLADAVTAVRGITGRIDLVHANGSIGAFDSGQDRHTTFVEGTIDPEALVALVRAADAPVVCETHASAPDDVAWLRARVG</sequence>
<dbReference type="GO" id="GO:0003677">
    <property type="term" value="F:DNA binding"/>
    <property type="evidence" value="ECO:0007669"/>
    <property type="project" value="InterPro"/>
</dbReference>
<evidence type="ECO:0000256" key="1">
    <source>
        <dbReference type="ARBA" id="ARBA00001947"/>
    </source>
</evidence>
<dbReference type="PROSITE" id="PS51432">
    <property type="entry name" value="AP_NUCLEASE_F2_4"/>
    <property type="match status" value="1"/>
</dbReference>
<organism evidence="10 11">
    <name type="scientific">Sediminihabitans luteus</name>
    <dbReference type="NCBI Taxonomy" id="1138585"/>
    <lineage>
        <taxon>Bacteria</taxon>
        <taxon>Bacillati</taxon>
        <taxon>Actinomycetota</taxon>
        <taxon>Actinomycetes</taxon>
        <taxon>Micrococcales</taxon>
        <taxon>Cellulomonadaceae</taxon>
        <taxon>Sediminihabitans</taxon>
    </lineage>
</organism>
<dbReference type="Pfam" id="PF01261">
    <property type="entry name" value="AP_endonuc_2"/>
    <property type="match status" value="1"/>
</dbReference>
<dbReference type="SUPFAM" id="SSF51658">
    <property type="entry name" value="Xylose isomerase-like"/>
    <property type="match status" value="1"/>
</dbReference>
<dbReference type="NCBIfam" id="NF002198">
    <property type="entry name" value="PRK01060.1-3"/>
    <property type="match status" value="1"/>
</dbReference>
<accession>A0A2M9D0T8</accession>
<evidence type="ECO:0000256" key="2">
    <source>
        <dbReference type="ARBA" id="ARBA00005340"/>
    </source>
</evidence>
<dbReference type="Proteomes" id="UP000231693">
    <property type="component" value="Unassembled WGS sequence"/>
</dbReference>
<evidence type="ECO:0000256" key="5">
    <source>
        <dbReference type="ARBA" id="ARBA00022801"/>
    </source>
</evidence>
<evidence type="ECO:0000256" key="3">
    <source>
        <dbReference type="ARBA" id="ARBA00022723"/>
    </source>
</evidence>
<evidence type="ECO:0000256" key="8">
    <source>
        <dbReference type="ARBA" id="ARBA00023277"/>
    </source>
</evidence>
<dbReference type="GO" id="GO:0008081">
    <property type="term" value="F:phosphoric diester hydrolase activity"/>
    <property type="evidence" value="ECO:0007669"/>
    <property type="project" value="TreeGrafter"/>
</dbReference>
<dbReference type="GO" id="GO:0008270">
    <property type="term" value="F:zinc ion binding"/>
    <property type="evidence" value="ECO:0007669"/>
    <property type="project" value="InterPro"/>
</dbReference>
<dbReference type="OrthoDB" id="9805666at2"/>
<feature type="domain" description="Xylose isomerase-like TIM barrel" evidence="9">
    <location>
        <begin position="14"/>
        <end position="257"/>
    </location>
</feature>
<dbReference type="SMART" id="SM00518">
    <property type="entry name" value="AP2Ec"/>
    <property type="match status" value="1"/>
</dbReference>
<keyword evidence="7" id="KW-0234">DNA repair</keyword>
<keyword evidence="5" id="KW-0378">Hydrolase</keyword>
<comment type="caution">
    <text evidence="10">The sequence shown here is derived from an EMBL/GenBank/DDBJ whole genome shotgun (WGS) entry which is preliminary data.</text>
</comment>
<dbReference type="PROSITE" id="PS00730">
    <property type="entry name" value="AP_NUCLEASE_F2_2"/>
    <property type="match status" value="1"/>
</dbReference>
<evidence type="ECO:0000313" key="10">
    <source>
        <dbReference type="EMBL" id="PJJ77814.1"/>
    </source>
</evidence>
<evidence type="ECO:0000256" key="7">
    <source>
        <dbReference type="ARBA" id="ARBA00023204"/>
    </source>
</evidence>
<dbReference type="AlphaFoldDB" id="A0A2M9D0T8"/>
<dbReference type="InterPro" id="IPR036237">
    <property type="entry name" value="Xyl_isomerase-like_sf"/>
</dbReference>
<name>A0A2M9D0T8_9CELL</name>
<keyword evidence="10" id="KW-0255">Endonuclease</keyword>
<reference evidence="10 11" key="1">
    <citation type="submission" date="2017-11" db="EMBL/GenBank/DDBJ databases">
        <title>Genomic Encyclopedia of Archaeal and Bacterial Type Strains, Phase II (KMG-II): From Individual Species to Whole Genera.</title>
        <authorList>
            <person name="Goeker M."/>
        </authorList>
    </citation>
    <scope>NUCLEOTIDE SEQUENCE [LARGE SCALE GENOMIC DNA]</scope>
    <source>
        <strain evidence="10 11">DSM 25478</strain>
    </source>
</reference>
<comment type="similarity">
    <text evidence="2">Belongs to the AP endonuclease 2 family.</text>
</comment>
<dbReference type="EMBL" id="PGFE01000001">
    <property type="protein sequence ID" value="PJJ77814.1"/>
    <property type="molecule type" value="Genomic_DNA"/>
</dbReference>
<evidence type="ECO:0000256" key="4">
    <source>
        <dbReference type="ARBA" id="ARBA00022763"/>
    </source>
</evidence>
<keyword evidence="4" id="KW-0227">DNA damage</keyword>
<gene>
    <name evidence="10" type="ORF">CLV28_1040</name>
</gene>
<dbReference type="InterPro" id="IPR013022">
    <property type="entry name" value="Xyl_isomerase-like_TIM-brl"/>
</dbReference>
<protein>
    <submittedName>
        <fullName evidence="10">Endonuclease IV</fullName>
    </submittedName>
</protein>
<dbReference type="InterPro" id="IPR001719">
    <property type="entry name" value="AP_endonuc_2"/>
</dbReference>
<dbReference type="PANTHER" id="PTHR21445:SF0">
    <property type="entry name" value="APURINIC-APYRIMIDINIC ENDONUCLEASE"/>
    <property type="match status" value="1"/>
</dbReference>
<keyword evidence="8" id="KW-0119">Carbohydrate metabolism</keyword>
<dbReference type="PANTHER" id="PTHR21445">
    <property type="entry name" value="ENDONUCLEASE IV ENDODEOXYRIBONUCLEASE IV"/>
    <property type="match status" value="1"/>
</dbReference>
<keyword evidence="6" id="KW-0862">Zinc</keyword>
<dbReference type="GO" id="GO:0003906">
    <property type="term" value="F:DNA-(apurinic or apyrimidinic site) endonuclease activity"/>
    <property type="evidence" value="ECO:0007669"/>
    <property type="project" value="TreeGrafter"/>
</dbReference>
<keyword evidence="3" id="KW-0479">Metal-binding</keyword>
<proteinExistence type="inferred from homology"/>
<evidence type="ECO:0000259" key="9">
    <source>
        <dbReference type="Pfam" id="PF01261"/>
    </source>
</evidence>